<keyword evidence="6" id="KW-1133">Transmembrane helix</keyword>
<evidence type="ECO:0000313" key="11">
    <source>
        <dbReference type="Proteomes" id="UP000269539"/>
    </source>
</evidence>
<dbReference type="GO" id="GO:0006850">
    <property type="term" value="P:pyruvate import into mitochondria"/>
    <property type="evidence" value="ECO:0007669"/>
    <property type="project" value="InterPro"/>
</dbReference>
<comment type="function">
    <text evidence="9">Mediates the uptake of pyruvate into mitochondria.</text>
</comment>
<comment type="subcellular location">
    <subcellularLocation>
        <location evidence="1 9">Mitochondrion inner membrane</location>
        <topology evidence="1 9">Multi-pass membrane protein</topology>
    </subcellularLocation>
</comment>
<evidence type="ECO:0000256" key="5">
    <source>
        <dbReference type="ARBA" id="ARBA00022792"/>
    </source>
</evidence>
<evidence type="ECO:0000256" key="8">
    <source>
        <dbReference type="ARBA" id="ARBA00023136"/>
    </source>
</evidence>
<keyword evidence="8" id="KW-0472">Membrane</keyword>
<evidence type="ECO:0000256" key="2">
    <source>
        <dbReference type="ARBA" id="ARBA00006416"/>
    </source>
</evidence>
<dbReference type="Proteomes" id="UP000269539">
    <property type="component" value="Unassembled WGS sequence"/>
</dbReference>
<dbReference type="EMBL" id="QWIO01001330">
    <property type="protein sequence ID" value="RMY73991.1"/>
    <property type="molecule type" value="Genomic_DNA"/>
</dbReference>
<dbReference type="Pfam" id="PF03650">
    <property type="entry name" value="MPC"/>
    <property type="match status" value="1"/>
</dbReference>
<accession>A0A3M7EBN7</accession>
<keyword evidence="3 9" id="KW-0813">Transport</keyword>
<dbReference type="VEuPathDB" id="FungiDB:BTJ68_06553"/>
<comment type="similarity">
    <text evidence="2 9">Belongs to the mitochondrial pyruvate carrier (MPC) (TC 2.A.105) family.</text>
</comment>
<sequence length="177" mass="19191">MAAAIKALNAKIRSNPVTDYFCSTHFWGPASNFGIPLAAVMDTQKDADIFDLRSGRSLTVRSSISGPMTLALCGYSGVFMRYALAVSPRNYLLFGCHVVNFSAQMTQGYRYLNYWHMGGRERTLEEKAKDGLSQAGGVLDKNAAKAQGALKEGVQTVEDEASKLAGQAKAKVEQATR</sequence>
<reference evidence="10 11" key="1">
    <citation type="journal article" date="2018" name="BMC Genomics">
        <title>Genomic evidence for intraspecific hybridization in a clonal and extremely halotolerant yeast.</title>
        <authorList>
            <person name="Gostincar C."/>
            <person name="Stajich J.E."/>
            <person name="Zupancic J."/>
            <person name="Zalar P."/>
            <person name="Gunde-Cimerman N."/>
        </authorList>
    </citation>
    <scope>NUCLEOTIDE SEQUENCE [LARGE SCALE GENOMIC DNA]</scope>
    <source>
        <strain evidence="10 11">EXF-10513</strain>
    </source>
</reference>
<dbReference type="InterPro" id="IPR005336">
    <property type="entry name" value="MPC"/>
</dbReference>
<evidence type="ECO:0000256" key="3">
    <source>
        <dbReference type="ARBA" id="ARBA00022448"/>
    </source>
</evidence>
<organism evidence="10 11">
    <name type="scientific">Hortaea werneckii</name>
    <name type="common">Black yeast</name>
    <name type="synonym">Cladosporium werneckii</name>
    <dbReference type="NCBI Taxonomy" id="91943"/>
    <lineage>
        <taxon>Eukaryota</taxon>
        <taxon>Fungi</taxon>
        <taxon>Dikarya</taxon>
        <taxon>Ascomycota</taxon>
        <taxon>Pezizomycotina</taxon>
        <taxon>Dothideomycetes</taxon>
        <taxon>Dothideomycetidae</taxon>
        <taxon>Mycosphaerellales</taxon>
        <taxon>Teratosphaeriaceae</taxon>
        <taxon>Hortaea</taxon>
    </lineage>
</organism>
<name>A0A3M7EBN7_HORWE</name>
<proteinExistence type="inferred from homology"/>
<keyword evidence="7 9" id="KW-0496">Mitochondrion</keyword>
<keyword evidence="5 9" id="KW-0999">Mitochondrion inner membrane</keyword>
<evidence type="ECO:0000313" key="10">
    <source>
        <dbReference type="EMBL" id="RMY73991.1"/>
    </source>
</evidence>
<dbReference type="GO" id="GO:0005743">
    <property type="term" value="C:mitochondrial inner membrane"/>
    <property type="evidence" value="ECO:0007669"/>
    <property type="project" value="UniProtKB-SubCell"/>
</dbReference>
<comment type="caution">
    <text evidence="10">The sequence shown here is derived from an EMBL/GenBank/DDBJ whole genome shotgun (WGS) entry which is preliminary data.</text>
</comment>
<evidence type="ECO:0000256" key="7">
    <source>
        <dbReference type="ARBA" id="ARBA00023128"/>
    </source>
</evidence>
<dbReference type="AlphaFoldDB" id="A0A3M7EBN7"/>
<evidence type="ECO:0000256" key="6">
    <source>
        <dbReference type="ARBA" id="ARBA00022989"/>
    </source>
</evidence>
<gene>
    <name evidence="10" type="ORF">D0864_10114</name>
</gene>
<protein>
    <recommendedName>
        <fullName evidence="9">Mitochondrial pyruvate carrier</fullName>
    </recommendedName>
</protein>
<dbReference type="PANTHER" id="PTHR14154">
    <property type="entry name" value="UPF0041 BRAIN PROTEIN 44-RELATED"/>
    <property type="match status" value="1"/>
</dbReference>
<evidence type="ECO:0000256" key="9">
    <source>
        <dbReference type="RuleBase" id="RU363100"/>
    </source>
</evidence>
<evidence type="ECO:0000256" key="4">
    <source>
        <dbReference type="ARBA" id="ARBA00022692"/>
    </source>
</evidence>
<evidence type="ECO:0000256" key="1">
    <source>
        <dbReference type="ARBA" id="ARBA00004448"/>
    </source>
</evidence>
<keyword evidence="4" id="KW-0812">Transmembrane</keyword>